<evidence type="ECO:0000313" key="2">
    <source>
        <dbReference type="Proteomes" id="UP001550739"/>
    </source>
</evidence>
<dbReference type="EMBL" id="JBEZVE010000025">
    <property type="protein sequence ID" value="MEU3786076.1"/>
    <property type="molecule type" value="Genomic_DNA"/>
</dbReference>
<evidence type="ECO:0000313" key="1">
    <source>
        <dbReference type="EMBL" id="MEU3786076.1"/>
    </source>
</evidence>
<proteinExistence type="predicted"/>
<name>A0ABV2ZU37_9ACTN</name>
<keyword evidence="2" id="KW-1185">Reference proteome</keyword>
<reference evidence="1 2" key="1">
    <citation type="submission" date="2024-06" db="EMBL/GenBank/DDBJ databases">
        <title>The Natural Products Discovery Center: Release of the First 8490 Sequenced Strains for Exploring Actinobacteria Biosynthetic Diversity.</title>
        <authorList>
            <person name="Kalkreuter E."/>
            <person name="Kautsar S.A."/>
            <person name="Yang D."/>
            <person name="Bader C.D."/>
            <person name="Teijaro C.N."/>
            <person name="Fluegel L."/>
            <person name="Davis C.M."/>
            <person name="Simpson J.R."/>
            <person name="Lauterbach L."/>
            <person name="Steele A.D."/>
            <person name="Gui C."/>
            <person name="Meng S."/>
            <person name="Li G."/>
            <person name="Viehrig K."/>
            <person name="Ye F."/>
            <person name="Su P."/>
            <person name="Kiefer A.F."/>
            <person name="Nichols A."/>
            <person name="Cepeda A.J."/>
            <person name="Yan W."/>
            <person name="Fan B."/>
            <person name="Jiang Y."/>
            <person name="Adhikari A."/>
            <person name="Zheng C.-J."/>
            <person name="Schuster L."/>
            <person name="Cowan T.M."/>
            <person name="Smanski M.J."/>
            <person name="Chevrette M.G."/>
            <person name="De Carvalho L.P.S."/>
            <person name="Shen B."/>
        </authorList>
    </citation>
    <scope>NUCLEOTIDE SEQUENCE [LARGE SCALE GENOMIC DNA]</scope>
    <source>
        <strain evidence="1 2">NPDC033843</strain>
    </source>
</reference>
<organism evidence="1 2">
    <name type="scientific">Streptomyces sp. 900129855</name>
    <dbReference type="NCBI Taxonomy" id="3155129"/>
    <lineage>
        <taxon>Bacteria</taxon>
        <taxon>Bacillati</taxon>
        <taxon>Actinomycetota</taxon>
        <taxon>Actinomycetes</taxon>
        <taxon>Kitasatosporales</taxon>
        <taxon>Streptomycetaceae</taxon>
        <taxon>Streptomyces</taxon>
    </lineage>
</organism>
<accession>A0ABV2ZU37</accession>
<gene>
    <name evidence="1" type="ORF">AB0E89_36995</name>
</gene>
<sequence>MDGWFETDREEPARVRAAAANRRPQERVGRQLADALVRILEPRGVREIESSTRTTYWRGTYDTEDQLRMEFFDLCGPQNTGRGWT</sequence>
<protein>
    <submittedName>
        <fullName evidence="1">Uncharacterized protein</fullName>
    </submittedName>
</protein>
<comment type="caution">
    <text evidence="1">The sequence shown here is derived from an EMBL/GenBank/DDBJ whole genome shotgun (WGS) entry which is preliminary data.</text>
</comment>
<dbReference type="RefSeq" id="WP_361707947.1">
    <property type="nucleotide sequence ID" value="NZ_JBEZVE010000025.1"/>
</dbReference>
<dbReference type="SUPFAM" id="SSF55620">
    <property type="entry name" value="Tetrahydrobiopterin biosynthesis enzymes-like"/>
    <property type="match status" value="1"/>
</dbReference>
<dbReference type="Proteomes" id="UP001550739">
    <property type="component" value="Unassembled WGS sequence"/>
</dbReference>